<dbReference type="Proteomes" id="UP001500326">
    <property type="component" value="Unassembled WGS sequence"/>
</dbReference>
<accession>A0ABN2SRE1</accession>
<gene>
    <name evidence="2" type="ORF">GCM10009777_26950</name>
</gene>
<dbReference type="RefSeq" id="WP_344063159.1">
    <property type="nucleotide sequence ID" value="NZ_BAAAOH010000001.1"/>
</dbReference>
<keyword evidence="3" id="KW-1185">Reference proteome</keyword>
<evidence type="ECO:0000313" key="2">
    <source>
        <dbReference type="EMBL" id="GAA1990251.1"/>
    </source>
</evidence>
<protein>
    <recommendedName>
        <fullName evidence="4">Pentapeptide repeat-containing protein</fullName>
    </recommendedName>
</protein>
<evidence type="ECO:0008006" key="4">
    <source>
        <dbReference type="Google" id="ProtNLM"/>
    </source>
</evidence>
<reference evidence="2 3" key="1">
    <citation type="journal article" date="2019" name="Int. J. Syst. Evol. Microbiol.">
        <title>The Global Catalogue of Microorganisms (GCM) 10K type strain sequencing project: providing services to taxonomists for standard genome sequencing and annotation.</title>
        <authorList>
            <consortium name="The Broad Institute Genomics Platform"/>
            <consortium name="The Broad Institute Genome Sequencing Center for Infectious Disease"/>
            <person name="Wu L."/>
            <person name="Ma J."/>
        </authorList>
    </citation>
    <scope>NUCLEOTIDE SEQUENCE [LARGE SCALE GENOMIC DNA]</scope>
    <source>
        <strain evidence="2 3">JCM 14902</strain>
    </source>
</reference>
<proteinExistence type="predicted"/>
<feature type="region of interest" description="Disordered" evidence="1">
    <location>
        <begin position="1"/>
        <end position="30"/>
    </location>
</feature>
<organism evidence="2 3">
    <name type="scientific">Microbacterium pumilum</name>
    <dbReference type="NCBI Taxonomy" id="344165"/>
    <lineage>
        <taxon>Bacteria</taxon>
        <taxon>Bacillati</taxon>
        <taxon>Actinomycetota</taxon>
        <taxon>Actinomycetes</taxon>
        <taxon>Micrococcales</taxon>
        <taxon>Microbacteriaceae</taxon>
        <taxon>Microbacterium</taxon>
    </lineage>
</organism>
<dbReference type="SUPFAM" id="SSF141571">
    <property type="entry name" value="Pentapeptide repeat-like"/>
    <property type="match status" value="1"/>
</dbReference>
<dbReference type="EMBL" id="BAAAOH010000001">
    <property type="protein sequence ID" value="GAA1990251.1"/>
    <property type="molecule type" value="Genomic_DNA"/>
</dbReference>
<name>A0ABN2SRE1_9MICO</name>
<evidence type="ECO:0000313" key="3">
    <source>
        <dbReference type="Proteomes" id="UP001500326"/>
    </source>
</evidence>
<dbReference type="Gene3D" id="2.160.20.80">
    <property type="entry name" value="E3 ubiquitin-protein ligase SopA"/>
    <property type="match status" value="1"/>
</dbReference>
<comment type="caution">
    <text evidence="2">The sequence shown here is derived from an EMBL/GenBank/DDBJ whole genome shotgun (WGS) entry which is preliminary data.</text>
</comment>
<sequence length="219" mass="23447">MARREEGLIAPRVSAPDLPRELGDGPAPARGEESFQLRWTTLRATTDAAHSSISECEVLDAALERLDLTGATLVDVDISGLRATAVVGRDARLRRVRISGGRIGTLDLAAADVDEVELRGIRIDYLSLAAARVQDLLISGCTIGTLDIPRARLVRVAFHDSKSDEVDTRGLQAEHVDLRGLDALSYLDLAALRGTTLSPSQVETLAPAFASALGIRVEM</sequence>
<evidence type="ECO:0000256" key="1">
    <source>
        <dbReference type="SAM" id="MobiDB-lite"/>
    </source>
</evidence>